<proteinExistence type="predicted"/>
<keyword evidence="2" id="KW-0175">Coiled coil</keyword>
<dbReference type="SUPFAM" id="SSF111369">
    <property type="entry name" value="HlyD-like secretion proteins"/>
    <property type="match status" value="2"/>
</dbReference>
<comment type="subcellular location">
    <subcellularLocation>
        <location evidence="1">Cell envelope</location>
    </subcellularLocation>
</comment>
<keyword evidence="3" id="KW-0472">Membrane</keyword>
<dbReference type="Gene3D" id="2.40.50.100">
    <property type="match status" value="2"/>
</dbReference>
<keyword evidence="8" id="KW-1185">Reference proteome</keyword>
<keyword evidence="3" id="KW-0812">Transmembrane</keyword>
<gene>
    <name evidence="5" type="ORF">Xinn_01896</name>
    <name evidence="6" type="ORF">XIS1_610005</name>
</gene>
<reference evidence="6" key="1">
    <citation type="submission" date="2016-12" db="EMBL/GenBank/DDBJ databases">
        <authorList>
            <person name="Song W.-J."/>
            <person name="Kurnit D.M."/>
        </authorList>
    </citation>
    <scope>NUCLEOTIDE SEQUENCE [LARGE SCALE GENOMIC DNA]</scope>
    <source>
        <strain evidence="6">HGB1681</strain>
    </source>
</reference>
<dbReference type="RefSeq" id="WP_086953718.1">
    <property type="nucleotide sequence ID" value="NZ_CAWNQC010000090.1"/>
</dbReference>
<sequence>MNTKKFALVLLAIIIITGVIGIYYYQERNDKELTLYGNVDIRTVNLGFRVNGKLETLQVDEGDTITEGQLLGQLNNSPFINALNQAKANRDAARANLIKAEAGYRSEEIAQVRAEVAQKESAFRFADSFLKRQQELWQRKMIAANDLENARTGQRQALAAYQAAKDKLRQFEAGNRKEDIASAKAQFAQAEAAVAQAELNLQDTHLISPSSGVILTRAIEPGTILAAGNTVFTLSLTHPVWIRAYIDEPNLSQATAGRDILIYTDGRKNQPYHGKIGFVSPTAEFTPKNVETPDLRTDLVYRLRIIVSDPDAGLKQGMPVTLRFTDSRFTDTKK</sequence>
<dbReference type="Proteomes" id="UP000224871">
    <property type="component" value="Unassembled WGS sequence"/>
</dbReference>
<dbReference type="NCBIfam" id="NF002939">
    <property type="entry name" value="PRK03598.1"/>
    <property type="match status" value="1"/>
</dbReference>
<dbReference type="GO" id="GO:0042597">
    <property type="term" value="C:periplasmic space"/>
    <property type="evidence" value="ECO:0007669"/>
    <property type="project" value="UniProtKB-SubCell"/>
</dbReference>
<dbReference type="PANTHER" id="PTHR32347">
    <property type="entry name" value="EFFLUX SYSTEM COMPONENT YKNX-RELATED"/>
    <property type="match status" value="1"/>
</dbReference>
<feature type="transmembrane region" description="Helical" evidence="3">
    <location>
        <begin position="6"/>
        <end position="25"/>
    </location>
</feature>
<evidence type="ECO:0000313" key="6">
    <source>
        <dbReference type="EMBL" id="SIP74359.1"/>
    </source>
</evidence>
<dbReference type="Proteomes" id="UP000196435">
    <property type="component" value="Unassembled WGS sequence"/>
</dbReference>
<evidence type="ECO:0000259" key="4">
    <source>
        <dbReference type="Pfam" id="PF25881"/>
    </source>
</evidence>
<dbReference type="Gene3D" id="1.10.287.470">
    <property type="entry name" value="Helix hairpin bin"/>
    <property type="match status" value="2"/>
</dbReference>
<dbReference type="EMBL" id="NIBU01000018">
    <property type="protein sequence ID" value="PHM36008.1"/>
    <property type="molecule type" value="Genomic_DNA"/>
</dbReference>
<dbReference type="AlphaFoldDB" id="A0A1N6MZZ8"/>
<reference evidence="5 8" key="3">
    <citation type="journal article" date="2017" name="Nat. Microbiol.">
        <title>Natural product diversity associated with the nematode symbionts Photorhabdus and Xenorhabdus.</title>
        <authorList>
            <person name="Tobias N.J."/>
            <person name="Wolff H."/>
            <person name="Djahanschiri B."/>
            <person name="Grundmann F."/>
            <person name="Kronenwerth M."/>
            <person name="Shi Y.M."/>
            <person name="Simonyi S."/>
            <person name="Grun P."/>
            <person name="Shapiro-Ilan D."/>
            <person name="Pidot S.J."/>
            <person name="Stinear T.P."/>
            <person name="Ebersberger I."/>
            <person name="Bode H.B."/>
        </authorList>
    </citation>
    <scope>NUCLEOTIDE SEQUENCE [LARGE SCALE GENOMIC DNA]</scope>
    <source>
        <strain evidence="5 8">DSM 16336</strain>
    </source>
</reference>
<protein>
    <submittedName>
        <fullName evidence="5">Multidrug resistance protein MdtN</fullName>
    </submittedName>
</protein>
<evidence type="ECO:0000313" key="7">
    <source>
        <dbReference type="Proteomes" id="UP000196435"/>
    </source>
</evidence>
<evidence type="ECO:0000256" key="3">
    <source>
        <dbReference type="SAM" id="Phobius"/>
    </source>
</evidence>
<dbReference type="InterPro" id="IPR050465">
    <property type="entry name" value="UPF0194_transport"/>
</dbReference>
<dbReference type="Pfam" id="PF25881">
    <property type="entry name" value="HH_YBHG"/>
    <property type="match status" value="1"/>
</dbReference>
<dbReference type="InterPro" id="IPR059052">
    <property type="entry name" value="HH_YbhG-like"/>
</dbReference>
<dbReference type="EMBL" id="FTLG01000205">
    <property type="protein sequence ID" value="SIP74359.1"/>
    <property type="molecule type" value="Genomic_DNA"/>
</dbReference>
<dbReference type="Gene3D" id="2.40.30.170">
    <property type="match status" value="1"/>
</dbReference>
<accession>A0A1N6MZZ8</accession>
<evidence type="ECO:0000313" key="5">
    <source>
        <dbReference type="EMBL" id="PHM36008.1"/>
    </source>
</evidence>
<evidence type="ECO:0000313" key="8">
    <source>
        <dbReference type="Proteomes" id="UP000224871"/>
    </source>
</evidence>
<name>A0A1N6MZZ8_9GAMM</name>
<dbReference type="PANTHER" id="PTHR32347:SF29">
    <property type="entry name" value="UPF0194 MEMBRANE PROTEIN YBHG"/>
    <property type="match status" value="1"/>
</dbReference>
<feature type="domain" description="YbhG-like alpha-helical hairpin" evidence="4">
    <location>
        <begin position="74"/>
        <end position="203"/>
    </location>
</feature>
<evidence type="ECO:0000256" key="1">
    <source>
        <dbReference type="ARBA" id="ARBA00004196"/>
    </source>
</evidence>
<dbReference type="OrthoDB" id="9813967at2"/>
<organism evidence="6 7">
    <name type="scientific">Xenorhabdus innexi</name>
    <dbReference type="NCBI Taxonomy" id="290109"/>
    <lineage>
        <taxon>Bacteria</taxon>
        <taxon>Pseudomonadati</taxon>
        <taxon>Pseudomonadota</taxon>
        <taxon>Gammaproteobacteria</taxon>
        <taxon>Enterobacterales</taxon>
        <taxon>Morganellaceae</taxon>
        <taxon>Xenorhabdus</taxon>
    </lineage>
</organism>
<keyword evidence="3" id="KW-1133">Transmembrane helix</keyword>
<reference evidence="7" key="2">
    <citation type="submission" date="2016-12" db="EMBL/GenBank/DDBJ databases">
        <authorList>
            <person name="Gaudriault S."/>
        </authorList>
    </citation>
    <scope>NUCLEOTIDE SEQUENCE [LARGE SCALE GENOMIC DNA]</scope>
    <source>
        <strain evidence="7">HGB1681 (deposited as PTA-6826 in the American Type Culture Collection)</strain>
    </source>
</reference>
<evidence type="ECO:0000256" key="2">
    <source>
        <dbReference type="ARBA" id="ARBA00023054"/>
    </source>
</evidence>